<evidence type="ECO:0000313" key="3">
    <source>
        <dbReference type="EMBL" id="MSS17129.1"/>
    </source>
</evidence>
<keyword evidence="4" id="KW-1185">Reference proteome</keyword>
<evidence type="ECO:0000256" key="1">
    <source>
        <dbReference type="SAM" id="Coils"/>
    </source>
</evidence>
<feature type="compositionally biased region" description="Low complexity" evidence="2">
    <location>
        <begin position="33"/>
        <end position="67"/>
    </location>
</feature>
<dbReference type="Proteomes" id="UP000483362">
    <property type="component" value="Unassembled WGS sequence"/>
</dbReference>
<evidence type="ECO:0000256" key="2">
    <source>
        <dbReference type="SAM" id="MobiDB-lite"/>
    </source>
</evidence>
<keyword evidence="1" id="KW-0175">Coiled coil</keyword>
<protein>
    <submittedName>
        <fullName evidence="3">DUF349 domain-containing protein</fullName>
    </submittedName>
</protein>
<name>A0A6L5X9R7_9BACT</name>
<reference evidence="3 4" key="1">
    <citation type="submission" date="2019-08" db="EMBL/GenBank/DDBJ databases">
        <title>In-depth cultivation of the pig gut microbiome towards novel bacterial diversity and tailored functional studies.</title>
        <authorList>
            <person name="Wylensek D."/>
            <person name="Hitch T.C.A."/>
            <person name="Clavel T."/>
        </authorList>
    </citation>
    <scope>NUCLEOTIDE SEQUENCE [LARGE SCALE GENOMIC DNA]</scope>
    <source>
        <strain evidence="3 4">Oil-RF-744-WCA-WT-10</strain>
    </source>
</reference>
<proteinExistence type="predicted"/>
<evidence type="ECO:0000313" key="4">
    <source>
        <dbReference type="Proteomes" id="UP000483362"/>
    </source>
</evidence>
<feature type="region of interest" description="Disordered" evidence="2">
    <location>
        <begin position="1"/>
        <end position="89"/>
    </location>
</feature>
<dbReference type="InterPro" id="IPR007139">
    <property type="entry name" value="DUF349"/>
</dbReference>
<sequence>MESQEQSTTSKDLEKDVTLNSEPAQEQNTGSVNNQPEASSAAAEQAQEVVNPGASQAAAASTPAEETVQAEPQEKQPASVETEAQPQHKYAAMSKTELIAALESLKEQPIDSVKDDVAQIKSAFFAIRKEEIAKEKEAFLAQGNEEAAFAAIDDADEVKIKELLNELKEKKAQFNAEQDALRAENLEKKRKIIDEINAIVADPDNVNRQYNHIQQLQQEFKAIGEVPATNVTELWKSYQLAVEKFYDLLKMNKELRDYDFKKNLEIKQQLCSEAEALDDQNDVVAAFKKLQELHDTWRETGPVAKEIREELWQRFKNASSVINKKYQGFFEERKAKEKENAEAKTALCEKIEAISTDGLKTYAAWDEATKGILALQEQWKKLGFASRKQNAELFARFRKSCDDFFGKKAEFFKQMKEQFAANLAKKTELCERAEAMKDSTDWKKTTDAFVALQKEWKTVGPVVKKHSDAIWKRFITACDAFFDNKKKQNTNIHTIEHDNLKTKKGIIAQVNAVLEADNKEDGPTQVRELMKQWQEVGHVPYKEKDKIYAEYKAAIDKAFEQFDMKGMNARIANFENSLNKMGGDDKVYHERERLVRDYERKCQEMKTYENNMGFFNASSKNGSTIVKQMEKKIANLKDEIAILEKKIKMIDDKV</sequence>
<dbReference type="Pfam" id="PF03993">
    <property type="entry name" value="DUF349"/>
    <property type="match status" value="5"/>
</dbReference>
<dbReference type="AlphaFoldDB" id="A0A6L5X9R7"/>
<dbReference type="EMBL" id="VULT01000006">
    <property type="protein sequence ID" value="MSS17129.1"/>
    <property type="molecule type" value="Genomic_DNA"/>
</dbReference>
<feature type="compositionally biased region" description="Polar residues" evidence="2">
    <location>
        <begin position="1"/>
        <end position="10"/>
    </location>
</feature>
<feature type="compositionally biased region" description="Polar residues" evidence="2">
    <location>
        <begin position="18"/>
        <end position="32"/>
    </location>
</feature>
<accession>A0A6L5X9R7</accession>
<comment type="caution">
    <text evidence="3">The sequence shown here is derived from an EMBL/GenBank/DDBJ whole genome shotgun (WGS) entry which is preliminary data.</text>
</comment>
<gene>
    <name evidence="3" type="ORF">FYJ29_05035</name>
</gene>
<dbReference type="RefSeq" id="WP_154326617.1">
    <property type="nucleotide sequence ID" value="NZ_CP045696.1"/>
</dbReference>
<feature type="coiled-coil region" evidence="1">
    <location>
        <begin position="157"/>
        <end position="184"/>
    </location>
</feature>
<feature type="coiled-coil region" evidence="1">
    <location>
        <begin position="591"/>
        <end position="653"/>
    </location>
</feature>
<organism evidence="3 4">
    <name type="scientific">Sodaliphilus pleomorphus</name>
    <dbReference type="NCBI Taxonomy" id="2606626"/>
    <lineage>
        <taxon>Bacteria</taxon>
        <taxon>Pseudomonadati</taxon>
        <taxon>Bacteroidota</taxon>
        <taxon>Bacteroidia</taxon>
        <taxon>Bacteroidales</taxon>
        <taxon>Muribaculaceae</taxon>
        <taxon>Sodaliphilus</taxon>
    </lineage>
</organism>